<evidence type="ECO:0000313" key="2">
    <source>
        <dbReference type="RefSeq" id="WP_084544850.1"/>
    </source>
</evidence>
<accession>A0A8B6X9T8</accession>
<dbReference type="InterPro" id="IPR017642">
    <property type="entry name" value="DNA_S_mod_DndB"/>
</dbReference>
<organism evidence="1 2">
    <name type="scientific">Derxia gummosa DSM 723</name>
    <dbReference type="NCBI Taxonomy" id="1121388"/>
    <lineage>
        <taxon>Bacteria</taxon>
        <taxon>Pseudomonadati</taxon>
        <taxon>Pseudomonadota</taxon>
        <taxon>Betaproteobacteria</taxon>
        <taxon>Burkholderiales</taxon>
        <taxon>Alcaligenaceae</taxon>
        <taxon>Derxia</taxon>
    </lineage>
</organism>
<keyword evidence="1" id="KW-1185">Reference proteome</keyword>
<proteinExistence type="predicted"/>
<dbReference type="Proteomes" id="UP000675920">
    <property type="component" value="Unplaced"/>
</dbReference>
<dbReference type="OrthoDB" id="9789139at2"/>
<dbReference type="Pfam" id="PF14072">
    <property type="entry name" value="DndB"/>
    <property type="match status" value="1"/>
</dbReference>
<dbReference type="CDD" id="cd16413">
    <property type="entry name" value="DGQHR_domain"/>
    <property type="match status" value="1"/>
</dbReference>
<reference evidence="2" key="1">
    <citation type="submission" date="2025-08" db="UniProtKB">
        <authorList>
            <consortium name="RefSeq"/>
        </authorList>
    </citation>
    <scope>IDENTIFICATION</scope>
</reference>
<sequence length="328" mass="36714">MELPAFDLSRANTGFYLTTLDAKSLFPLCKVDRVATNSQEGFQRQLDSTRARRIAKYLEDRVIPGAIVLSTQPEHPATFNDSTGILTLSDTPGSLLVIDGQHRLYGAQLATEAEPALNVKLPICILTGLSLIDEVQYFIDINSTAKGVPKTLRIELTKFLVTQDSIDDIRLKLFRDLNSESDSALCGKLSAEQKGPGYLSHVPFEIAINKILSGDRLKDLDYPKKKALIKNYLAGIYNNLLEAGVPQKLTQSAFFQAIFRIFDKACDSALLFRGNFKPESFEYVFEAIHRINFEYHTGTNDDAINNLEKDLIDKLDIDKRAKLSDDLF</sequence>
<dbReference type="NCBIfam" id="TIGR03187">
    <property type="entry name" value="DGQHR"/>
    <property type="match status" value="1"/>
</dbReference>
<evidence type="ECO:0000313" key="1">
    <source>
        <dbReference type="Proteomes" id="UP000675920"/>
    </source>
</evidence>
<dbReference type="AlphaFoldDB" id="A0A8B6X9T8"/>
<dbReference type="InterPro" id="IPR017601">
    <property type="entry name" value="DGQHR-contain_dom"/>
</dbReference>
<name>A0A8B6X9T8_9BURK</name>
<dbReference type="RefSeq" id="WP_084544850.1">
    <property type="nucleotide sequence ID" value="NZ_AXWS01000008.1"/>
</dbReference>
<protein>
    <submittedName>
        <fullName evidence="2">DGQHR domain-containing protein</fullName>
    </submittedName>
</protein>